<evidence type="ECO:0000256" key="12">
    <source>
        <dbReference type="HAMAP-Rule" id="MF_01576"/>
    </source>
</evidence>
<dbReference type="InterPro" id="IPR020631">
    <property type="entry name" value="THF_DH/CycHdrlase_NAD-bd_dom"/>
</dbReference>
<dbReference type="SUPFAM" id="SSF53223">
    <property type="entry name" value="Aminoacid dehydrogenase-like, N-terminal domain"/>
    <property type="match status" value="1"/>
</dbReference>
<evidence type="ECO:0000256" key="5">
    <source>
        <dbReference type="ARBA" id="ARBA00022755"/>
    </source>
</evidence>
<dbReference type="Proteomes" id="UP000595053">
    <property type="component" value="Chromosome"/>
</dbReference>
<dbReference type="InterPro" id="IPR000672">
    <property type="entry name" value="THF_DH/CycHdrlase"/>
</dbReference>
<keyword evidence="10 12" id="KW-0486">Methionine biosynthesis</keyword>
<evidence type="ECO:0000256" key="4">
    <source>
        <dbReference type="ARBA" id="ARBA00022605"/>
    </source>
</evidence>
<feature type="binding site" evidence="12">
    <location>
        <begin position="166"/>
        <end position="168"/>
    </location>
    <ligand>
        <name>NADP(+)</name>
        <dbReference type="ChEBI" id="CHEBI:58349"/>
    </ligand>
</feature>
<keyword evidence="3 12" id="KW-0554">One-carbon metabolism</keyword>
<keyword evidence="11 12" id="KW-0511">Multifunctional enzyme</keyword>
<protein>
    <recommendedName>
        <fullName evidence="12">Bifunctional protein FolD</fullName>
    </recommendedName>
    <domain>
        <recommendedName>
            <fullName evidence="12">Methylenetetrahydrofolate dehydrogenase</fullName>
            <ecNumber evidence="12">1.5.1.5</ecNumber>
        </recommendedName>
    </domain>
    <domain>
        <recommendedName>
            <fullName evidence="12">Methenyltetrahydrofolate cyclohydrolase</fullName>
            <ecNumber evidence="12">3.5.4.9</ecNumber>
        </recommendedName>
    </domain>
</protein>
<dbReference type="SUPFAM" id="SSF51735">
    <property type="entry name" value="NAD(P)-binding Rossmann-fold domains"/>
    <property type="match status" value="1"/>
</dbReference>
<dbReference type="CDD" id="cd01080">
    <property type="entry name" value="NAD_bind_m-THF_DH_Cyclohyd"/>
    <property type="match status" value="1"/>
</dbReference>
<dbReference type="HAMAP" id="MF_01576">
    <property type="entry name" value="THF_DHG_CYH"/>
    <property type="match status" value="1"/>
</dbReference>
<comment type="pathway">
    <text evidence="1 12">One-carbon metabolism; tetrahydrofolate interconversion.</text>
</comment>
<dbReference type="GO" id="GO:0005829">
    <property type="term" value="C:cytosol"/>
    <property type="evidence" value="ECO:0007669"/>
    <property type="project" value="TreeGrafter"/>
</dbReference>
<keyword evidence="9 12" id="KW-0368">Histidine biosynthesis</keyword>
<dbReference type="PANTHER" id="PTHR48099:SF5">
    <property type="entry name" value="C-1-TETRAHYDROFOLATE SYNTHASE, CYTOPLASMIC"/>
    <property type="match status" value="1"/>
</dbReference>
<dbReference type="InterPro" id="IPR020630">
    <property type="entry name" value="THF_DH/CycHdrlase_cat_dom"/>
</dbReference>
<evidence type="ECO:0000256" key="1">
    <source>
        <dbReference type="ARBA" id="ARBA00004777"/>
    </source>
</evidence>
<dbReference type="EMBL" id="CP063213">
    <property type="protein sequence ID" value="QOR45030.1"/>
    <property type="molecule type" value="Genomic_DNA"/>
</dbReference>
<evidence type="ECO:0000313" key="16">
    <source>
        <dbReference type="Proteomes" id="UP000595053"/>
    </source>
</evidence>
<dbReference type="UniPathway" id="UPA00193"/>
<dbReference type="PRINTS" id="PR00085">
    <property type="entry name" value="THFDHDRGNASE"/>
</dbReference>
<feature type="binding site" evidence="12">
    <location>
        <position position="193"/>
    </location>
    <ligand>
        <name>NADP(+)</name>
        <dbReference type="ChEBI" id="CHEBI:58349"/>
    </ligand>
</feature>
<dbReference type="Pfam" id="PF02882">
    <property type="entry name" value="THF_DHG_CYH_C"/>
    <property type="match status" value="1"/>
</dbReference>
<dbReference type="FunFam" id="3.40.50.10860:FF:000005">
    <property type="entry name" value="C-1-tetrahydrofolate synthase, cytoplasmic, putative"/>
    <property type="match status" value="1"/>
</dbReference>
<evidence type="ECO:0000256" key="6">
    <source>
        <dbReference type="ARBA" id="ARBA00022801"/>
    </source>
</evidence>
<evidence type="ECO:0000256" key="8">
    <source>
        <dbReference type="ARBA" id="ARBA00023002"/>
    </source>
</evidence>
<comment type="catalytic activity">
    <reaction evidence="12">
        <text>(6R)-5,10-methenyltetrahydrofolate + H2O = (6R)-10-formyltetrahydrofolate + H(+)</text>
        <dbReference type="Rhea" id="RHEA:23700"/>
        <dbReference type="ChEBI" id="CHEBI:15377"/>
        <dbReference type="ChEBI" id="CHEBI:15378"/>
        <dbReference type="ChEBI" id="CHEBI:57455"/>
        <dbReference type="ChEBI" id="CHEBI:195366"/>
        <dbReference type="EC" id="3.5.4.9"/>
    </reaction>
</comment>
<gene>
    <name evidence="12" type="primary">folD</name>
    <name evidence="15" type="ORF">INS88_06990</name>
</gene>
<keyword evidence="4 12" id="KW-0028">Amino-acid biosynthesis</keyword>
<keyword evidence="16" id="KW-1185">Reference proteome</keyword>
<proteinExistence type="inferred from homology"/>
<dbReference type="EC" id="3.5.4.9" evidence="12"/>
<comment type="subunit">
    <text evidence="2 12">Homodimer.</text>
</comment>
<comment type="catalytic activity">
    <reaction evidence="12">
        <text>(6R)-5,10-methylene-5,6,7,8-tetrahydrofolate + NADP(+) = (6R)-5,10-methenyltetrahydrofolate + NADPH</text>
        <dbReference type="Rhea" id="RHEA:22812"/>
        <dbReference type="ChEBI" id="CHEBI:15636"/>
        <dbReference type="ChEBI" id="CHEBI:57455"/>
        <dbReference type="ChEBI" id="CHEBI:57783"/>
        <dbReference type="ChEBI" id="CHEBI:58349"/>
        <dbReference type="EC" id="1.5.1.5"/>
    </reaction>
</comment>
<dbReference type="GO" id="GO:0006164">
    <property type="term" value="P:purine nucleotide biosynthetic process"/>
    <property type="evidence" value="ECO:0007669"/>
    <property type="project" value="UniProtKB-KW"/>
</dbReference>
<dbReference type="GO" id="GO:0009086">
    <property type="term" value="P:methionine biosynthetic process"/>
    <property type="evidence" value="ECO:0007669"/>
    <property type="project" value="UniProtKB-KW"/>
</dbReference>
<evidence type="ECO:0000259" key="14">
    <source>
        <dbReference type="Pfam" id="PF02882"/>
    </source>
</evidence>
<feature type="domain" description="Tetrahydrofolate dehydrogenase/cyclohydrolase catalytic" evidence="13">
    <location>
        <begin position="3"/>
        <end position="117"/>
    </location>
</feature>
<evidence type="ECO:0000256" key="3">
    <source>
        <dbReference type="ARBA" id="ARBA00022563"/>
    </source>
</evidence>
<dbReference type="GO" id="GO:0004477">
    <property type="term" value="F:methenyltetrahydrofolate cyclohydrolase activity"/>
    <property type="evidence" value="ECO:0007669"/>
    <property type="project" value="UniProtKB-UniRule"/>
</dbReference>
<dbReference type="Gene3D" id="3.40.50.10860">
    <property type="entry name" value="Leucine Dehydrogenase, chain A, domain 1"/>
    <property type="match status" value="1"/>
</dbReference>
<evidence type="ECO:0000256" key="7">
    <source>
        <dbReference type="ARBA" id="ARBA00022857"/>
    </source>
</evidence>
<evidence type="ECO:0000313" key="15">
    <source>
        <dbReference type="EMBL" id="QOR45030.1"/>
    </source>
</evidence>
<evidence type="ECO:0000256" key="11">
    <source>
        <dbReference type="ARBA" id="ARBA00023268"/>
    </source>
</evidence>
<keyword evidence="6 12" id="KW-0378">Hydrolase</keyword>
<dbReference type="AlphaFoldDB" id="A0A7M1QSH1"/>
<dbReference type="EC" id="1.5.1.5" evidence="12"/>
<evidence type="ECO:0000256" key="9">
    <source>
        <dbReference type="ARBA" id="ARBA00023102"/>
    </source>
</evidence>
<comment type="function">
    <text evidence="12">Catalyzes the oxidation of 5,10-methylenetetrahydrofolate to 5,10-methenyltetrahydrofolate and then the hydrolysis of 5,10-methenyltetrahydrofolate to 10-formyltetrahydrofolate.</text>
</comment>
<keyword evidence="8 12" id="KW-0560">Oxidoreductase</keyword>
<dbReference type="InterPro" id="IPR046346">
    <property type="entry name" value="Aminoacid_DH-like_N_sf"/>
</dbReference>
<reference evidence="15 16" key="1">
    <citation type="submission" date="2020-10" db="EMBL/GenBank/DDBJ databases">
        <title>Trueperella pecoris sp. nov. isolated from bovine and porcine specimens.</title>
        <authorList>
            <person name="Schoenecker L."/>
            <person name="Schnydrig P."/>
            <person name="Brodard I."/>
            <person name="Thomann A."/>
            <person name="Hemphill A."/>
            <person name="Rodriguez-Campos S."/>
            <person name="Perreten V."/>
            <person name="Jores J."/>
            <person name="Kittl S."/>
        </authorList>
    </citation>
    <scope>NUCLEOTIDE SEQUENCE [LARGE SCALE GENOMIC DNA]</scope>
    <source>
        <strain evidence="15 16">15A0121</strain>
    </source>
</reference>
<dbReference type="GO" id="GO:0004488">
    <property type="term" value="F:methylenetetrahydrofolate dehydrogenase (NADP+) activity"/>
    <property type="evidence" value="ECO:0007669"/>
    <property type="project" value="UniProtKB-UniRule"/>
</dbReference>
<feature type="domain" description="Tetrahydrofolate dehydrogenase/cyclohydrolase NAD(P)-binding" evidence="14">
    <location>
        <begin position="140"/>
        <end position="287"/>
    </location>
</feature>
<dbReference type="Pfam" id="PF00763">
    <property type="entry name" value="THF_DHG_CYH"/>
    <property type="match status" value="1"/>
</dbReference>
<name>A0A7M1QSH1_9ACTO</name>
<keyword evidence="5 12" id="KW-0658">Purine biosynthesis</keyword>
<organism evidence="15 16">
    <name type="scientific">Trueperella pecoris</name>
    <dbReference type="NCBI Taxonomy" id="2733571"/>
    <lineage>
        <taxon>Bacteria</taxon>
        <taxon>Bacillati</taxon>
        <taxon>Actinomycetota</taxon>
        <taxon>Actinomycetes</taxon>
        <taxon>Actinomycetales</taxon>
        <taxon>Actinomycetaceae</taxon>
        <taxon>Trueperella</taxon>
    </lineage>
</organism>
<evidence type="ECO:0000259" key="13">
    <source>
        <dbReference type="Pfam" id="PF00763"/>
    </source>
</evidence>
<sequence>MIMDGKATAAAIKAELTAKVSELREQGVVPGLGTILVGEDPGSKIYVDAKHRDCKEVGIESLRVELPEHATTEDVLAAVEHFNQSPAVTGFIVQLPLPPQCDTERIVAAIAPGKDVDGLSPFNVGRLASTSRGQLPAPLACTPRGIVELGRRYGIEWRGALVCVVGQGQTAGRPLSLLLTHEQVGATVISCHIDTRDLARHTREADVIVAAAGVARLITADMVKPGAAVFDVGVSREVDPITGRKKIVGDVDPAAAEVADRFSPNPGGVGPMTRAMLLVNLVEAAQEIA</sequence>
<dbReference type="GO" id="GO:0035999">
    <property type="term" value="P:tetrahydrofolate interconversion"/>
    <property type="evidence" value="ECO:0007669"/>
    <property type="project" value="UniProtKB-UniRule"/>
</dbReference>
<comment type="similarity">
    <text evidence="12">Belongs to the tetrahydrofolate dehydrogenase/cyclohydrolase family.</text>
</comment>
<accession>A0A7M1QSH1</accession>
<feature type="binding site" evidence="12">
    <location>
        <position position="234"/>
    </location>
    <ligand>
        <name>NADP(+)</name>
        <dbReference type="ChEBI" id="CHEBI:58349"/>
    </ligand>
</feature>
<evidence type="ECO:0000256" key="10">
    <source>
        <dbReference type="ARBA" id="ARBA00023167"/>
    </source>
</evidence>
<evidence type="ECO:0000256" key="2">
    <source>
        <dbReference type="ARBA" id="ARBA00011738"/>
    </source>
</evidence>
<dbReference type="InterPro" id="IPR036291">
    <property type="entry name" value="NAD(P)-bd_dom_sf"/>
</dbReference>
<keyword evidence="7 12" id="KW-0521">NADP</keyword>
<dbReference type="PANTHER" id="PTHR48099">
    <property type="entry name" value="C-1-TETRAHYDROFOLATE SYNTHASE, CYTOPLASMIC-RELATED"/>
    <property type="match status" value="1"/>
</dbReference>
<dbReference type="Gene3D" id="3.40.50.720">
    <property type="entry name" value="NAD(P)-binding Rossmann-like Domain"/>
    <property type="match status" value="1"/>
</dbReference>
<dbReference type="GO" id="GO:0000105">
    <property type="term" value="P:L-histidine biosynthetic process"/>
    <property type="evidence" value="ECO:0007669"/>
    <property type="project" value="UniProtKB-KW"/>
</dbReference>